<dbReference type="InterPro" id="IPR002109">
    <property type="entry name" value="Glutaredoxin"/>
</dbReference>
<protein>
    <submittedName>
        <fullName evidence="6">LAME_0G11078g1_1</fullName>
    </submittedName>
</protein>
<proteinExistence type="inferred from homology"/>
<dbReference type="GO" id="GO:0000324">
    <property type="term" value="C:fungal-type vacuole"/>
    <property type="evidence" value="ECO:0007669"/>
    <property type="project" value="TreeGrafter"/>
</dbReference>
<dbReference type="GO" id="GO:0034599">
    <property type="term" value="P:cellular response to oxidative stress"/>
    <property type="evidence" value="ECO:0007669"/>
    <property type="project" value="TreeGrafter"/>
</dbReference>
<keyword evidence="7" id="KW-1185">Reference proteome</keyword>
<dbReference type="CDD" id="cd03419">
    <property type="entry name" value="GRX_GRXh_1_2_like"/>
    <property type="match status" value="1"/>
</dbReference>
<keyword evidence="3" id="KW-0411">Iron-sulfur</keyword>
<dbReference type="SUPFAM" id="SSF52833">
    <property type="entry name" value="Thioredoxin-like"/>
    <property type="match status" value="1"/>
</dbReference>
<dbReference type="NCBIfam" id="TIGR02180">
    <property type="entry name" value="GRX_euk"/>
    <property type="match status" value="1"/>
</dbReference>
<dbReference type="PROSITE" id="PS51354">
    <property type="entry name" value="GLUTAREDOXIN_2"/>
    <property type="match status" value="1"/>
</dbReference>
<keyword evidence="2" id="KW-0001">2Fe-2S</keyword>
<dbReference type="FunFam" id="3.40.30.10:FF:000093">
    <property type="entry name" value="Glutaredoxin 2"/>
    <property type="match status" value="1"/>
</dbReference>
<gene>
    <name evidence="6" type="ORF">LAME_0G11078G</name>
</gene>
<dbReference type="PANTHER" id="PTHR45694:SF5">
    <property type="entry name" value="GLUTAREDOXIN 2"/>
    <property type="match status" value="1"/>
</dbReference>
<evidence type="ECO:0000259" key="5">
    <source>
        <dbReference type="Pfam" id="PF00462"/>
    </source>
</evidence>
<reference evidence="7" key="1">
    <citation type="submission" date="2016-03" db="EMBL/GenBank/DDBJ databases">
        <authorList>
            <person name="Devillers Hugo."/>
        </authorList>
    </citation>
    <scope>NUCLEOTIDE SEQUENCE [LARGE SCALE GENOMIC DNA]</scope>
</reference>
<dbReference type="GO" id="GO:0005796">
    <property type="term" value="C:Golgi lumen"/>
    <property type="evidence" value="ECO:0007669"/>
    <property type="project" value="TreeGrafter"/>
</dbReference>
<organism evidence="6 7">
    <name type="scientific">Lachancea meyersii CBS 8951</name>
    <dbReference type="NCBI Taxonomy" id="1266667"/>
    <lineage>
        <taxon>Eukaryota</taxon>
        <taxon>Fungi</taxon>
        <taxon>Dikarya</taxon>
        <taxon>Ascomycota</taxon>
        <taxon>Saccharomycotina</taxon>
        <taxon>Saccharomycetes</taxon>
        <taxon>Saccharomycetales</taxon>
        <taxon>Saccharomycetaceae</taxon>
        <taxon>Lachancea</taxon>
    </lineage>
</organism>
<evidence type="ECO:0000313" key="7">
    <source>
        <dbReference type="Proteomes" id="UP000191144"/>
    </source>
</evidence>
<sequence>MTPKRNLRVLFFTGALLVLIYFIVQHANTTSTDLDGSILDDGRTNTAKSVVTNLSVKAGAKAKLKPEEAVKTDAKVDEEIESIKQEIGIKENIGDKLPKVQDLAQDAEFDAAKEYQMILVSAPMIVFSKSGCPFSKRMKELLAQEFLFTPEYRVVELDKHEHMAALQSYIGVQTGRSTVPNVVINGKSRGGFDDFKALHDEGKLLKSLKDWAGKEFTVTKKEKPSNS</sequence>
<dbReference type="InterPro" id="IPR036249">
    <property type="entry name" value="Thioredoxin-like_sf"/>
</dbReference>
<keyword evidence="4" id="KW-0812">Transmembrane</keyword>
<dbReference type="Proteomes" id="UP000191144">
    <property type="component" value="Chromosome G"/>
</dbReference>
<dbReference type="OrthoDB" id="423313at2759"/>
<dbReference type="Pfam" id="PF00462">
    <property type="entry name" value="Glutaredoxin"/>
    <property type="match status" value="1"/>
</dbReference>
<name>A0A1G4K970_9SACH</name>
<dbReference type="GO" id="GO:0004362">
    <property type="term" value="F:glutathione-disulfide reductase (NADPH) activity"/>
    <property type="evidence" value="ECO:0007669"/>
    <property type="project" value="UniProtKB-ARBA"/>
</dbReference>
<dbReference type="GO" id="GO:0051537">
    <property type="term" value="F:2 iron, 2 sulfur cluster binding"/>
    <property type="evidence" value="ECO:0007669"/>
    <property type="project" value="UniProtKB-KW"/>
</dbReference>
<evidence type="ECO:0000256" key="4">
    <source>
        <dbReference type="SAM" id="Phobius"/>
    </source>
</evidence>
<feature type="domain" description="Glutaredoxin" evidence="5">
    <location>
        <begin position="125"/>
        <end position="187"/>
    </location>
</feature>
<keyword evidence="2" id="KW-0408">Iron</keyword>
<dbReference type="EMBL" id="LT598484">
    <property type="protein sequence ID" value="SCV00639.1"/>
    <property type="molecule type" value="Genomic_DNA"/>
</dbReference>
<dbReference type="AlphaFoldDB" id="A0A1G4K970"/>
<comment type="similarity">
    <text evidence="1">Belongs to the glutaredoxin family. Monothiol subfamily.</text>
</comment>
<dbReference type="InterPro" id="IPR011899">
    <property type="entry name" value="Glutaredoxin_euk/vir"/>
</dbReference>
<evidence type="ECO:0000256" key="2">
    <source>
        <dbReference type="ARBA" id="ARBA00022714"/>
    </source>
</evidence>
<dbReference type="InterPro" id="IPR014025">
    <property type="entry name" value="Glutaredoxin_subgr"/>
</dbReference>
<feature type="transmembrane region" description="Helical" evidence="4">
    <location>
        <begin position="7"/>
        <end position="24"/>
    </location>
</feature>
<dbReference type="Gene3D" id="3.40.30.10">
    <property type="entry name" value="Glutaredoxin"/>
    <property type="match status" value="1"/>
</dbReference>
<keyword evidence="4" id="KW-0472">Membrane</keyword>
<dbReference type="PANTHER" id="PTHR45694">
    <property type="entry name" value="GLUTAREDOXIN 2"/>
    <property type="match status" value="1"/>
</dbReference>
<keyword evidence="2" id="KW-0479">Metal-binding</keyword>
<evidence type="ECO:0000256" key="1">
    <source>
        <dbReference type="ARBA" id="ARBA00009630"/>
    </source>
</evidence>
<evidence type="ECO:0000313" key="6">
    <source>
        <dbReference type="EMBL" id="SCV00639.1"/>
    </source>
</evidence>
<dbReference type="PRINTS" id="PR00160">
    <property type="entry name" value="GLUTAREDOXIN"/>
</dbReference>
<accession>A0A1G4K970</accession>
<keyword evidence="4" id="KW-1133">Transmembrane helix</keyword>
<evidence type="ECO:0000256" key="3">
    <source>
        <dbReference type="ARBA" id="ARBA00023014"/>
    </source>
</evidence>
<dbReference type="GO" id="GO:0005801">
    <property type="term" value="C:cis-Golgi network"/>
    <property type="evidence" value="ECO:0007669"/>
    <property type="project" value="UniProtKB-ARBA"/>
</dbReference>